<evidence type="ECO:0000256" key="2">
    <source>
        <dbReference type="SAM" id="Phobius"/>
    </source>
</evidence>
<sequence>ADMSGVSSGVKDAHRRPAPAKSGLGGIESADLVGIVLGALTGWAVAWNATICHDIKEIREMRAAVHA</sequence>
<evidence type="ECO:0000256" key="1">
    <source>
        <dbReference type="SAM" id="MobiDB-lite"/>
    </source>
</evidence>
<feature type="region of interest" description="Disordered" evidence="1">
    <location>
        <begin position="1"/>
        <end position="26"/>
    </location>
</feature>
<comment type="caution">
    <text evidence="3">The sequence shown here is derived from an EMBL/GenBank/DDBJ whole genome shotgun (WGS) entry which is preliminary data.</text>
</comment>
<dbReference type="AlphaFoldDB" id="A0A2K3JWW0"/>
<reference evidence="3 4" key="1">
    <citation type="journal article" date="2014" name="Am. J. Bot.">
        <title>Genome assembly and annotation for red clover (Trifolium pratense; Fabaceae).</title>
        <authorList>
            <person name="Istvanek J."/>
            <person name="Jaros M."/>
            <person name="Krenek A."/>
            <person name="Repkova J."/>
        </authorList>
    </citation>
    <scope>NUCLEOTIDE SEQUENCE [LARGE SCALE GENOMIC DNA]</scope>
    <source>
        <strain evidence="4">cv. Tatra</strain>
        <tissue evidence="3">Young leaves</tissue>
    </source>
</reference>
<reference evidence="3 4" key="2">
    <citation type="journal article" date="2017" name="Front. Plant Sci.">
        <title>Gene Classification and Mining of Molecular Markers Useful in Red Clover (Trifolium pratense) Breeding.</title>
        <authorList>
            <person name="Istvanek J."/>
            <person name="Dluhosova J."/>
            <person name="Dluhos P."/>
            <person name="Patkova L."/>
            <person name="Nedelnik J."/>
            <person name="Repkova J."/>
        </authorList>
    </citation>
    <scope>NUCLEOTIDE SEQUENCE [LARGE SCALE GENOMIC DNA]</scope>
    <source>
        <strain evidence="4">cv. Tatra</strain>
        <tissue evidence="3">Young leaves</tissue>
    </source>
</reference>
<accession>A0A2K3JWW0</accession>
<feature type="non-terminal residue" evidence="3">
    <location>
        <position position="1"/>
    </location>
</feature>
<gene>
    <name evidence="3" type="ORF">L195_g050955</name>
</gene>
<proteinExistence type="predicted"/>
<keyword evidence="2" id="KW-1133">Transmembrane helix</keyword>
<organism evidence="3 4">
    <name type="scientific">Trifolium pratense</name>
    <name type="common">Red clover</name>
    <dbReference type="NCBI Taxonomy" id="57577"/>
    <lineage>
        <taxon>Eukaryota</taxon>
        <taxon>Viridiplantae</taxon>
        <taxon>Streptophyta</taxon>
        <taxon>Embryophyta</taxon>
        <taxon>Tracheophyta</taxon>
        <taxon>Spermatophyta</taxon>
        <taxon>Magnoliopsida</taxon>
        <taxon>eudicotyledons</taxon>
        <taxon>Gunneridae</taxon>
        <taxon>Pentapetalae</taxon>
        <taxon>rosids</taxon>
        <taxon>fabids</taxon>
        <taxon>Fabales</taxon>
        <taxon>Fabaceae</taxon>
        <taxon>Papilionoideae</taxon>
        <taxon>50 kb inversion clade</taxon>
        <taxon>NPAAA clade</taxon>
        <taxon>Hologalegina</taxon>
        <taxon>IRL clade</taxon>
        <taxon>Trifolieae</taxon>
        <taxon>Trifolium</taxon>
    </lineage>
</organism>
<name>A0A2K3JWW0_TRIPR</name>
<feature type="non-terminal residue" evidence="3">
    <location>
        <position position="67"/>
    </location>
</feature>
<keyword evidence="2" id="KW-0812">Transmembrane</keyword>
<keyword evidence="2" id="KW-0472">Membrane</keyword>
<dbReference type="EMBL" id="ASHM01078778">
    <property type="protein sequence ID" value="PNX58527.1"/>
    <property type="molecule type" value="Genomic_DNA"/>
</dbReference>
<dbReference type="Proteomes" id="UP000236291">
    <property type="component" value="Unassembled WGS sequence"/>
</dbReference>
<feature type="transmembrane region" description="Helical" evidence="2">
    <location>
        <begin position="32"/>
        <end position="52"/>
    </location>
</feature>
<protein>
    <submittedName>
        <fullName evidence="3">Uncharacterized protein</fullName>
    </submittedName>
</protein>
<evidence type="ECO:0000313" key="3">
    <source>
        <dbReference type="EMBL" id="PNX58527.1"/>
    </source>
</evidence>
<evidence type="ECO:0000313" key="4">
    <source>
        <dbReference type="Proteomes" id="UP000236291"/>
    </source>
</evidence>